<dbReference type="EMBL" id="LR796916">
    <property type="protein sequence ID" value="CAB4175713.1"/>
    <property type="molecule type" value="Genomic_DNA"/>
</dbReference>
<sequence length="99" mass="10685">MGLIITNEISSDAGSTSEAYINISKFEIKNGAGASAFVNLYINQSARDANSQDTVSSRSILRRFGVSSEDLDLSNIYASLYAKLKTKLEDSGLTVIDEI</sequence>
<reference evidence="2" key="1">
    <citation type="submission" date="2020-05" db="EMBL/GenBank/DDBJ databases">
        <authorList>
            <person name="Chiriac C."/>
            <person name="Salcher M."/>
            <person name="Ghai R."/>
            <person name="Kavagutti S V."/>
        </authorList>
    </citation>
    <scope>NUCLEOTIDE SEQUENCE</scope>
</reference>
<evidence type="ECO:0000313" key="2">
    <source>
        <dbReference type="EMBL" id="CAB4193922.1"/>
    </source>
</evidence>
<name>A0A6J5RDC8_9CAUD</name>
<evidence type="ECO:0000313" key="1">
    <source>
        <dbReference type="EMBL" id="CAB4175713.1"/>
    </source>
</evidence>
<organism evidence="2">
    <name type="scientific">uncultured Caudovirales phage</name>
    <dbReference type="NCBI Taxonomy" id="2100421"/>
    <lineage>
        <taxon>Viruses</taxon>
        <taxon>Duplodnaviria</taxon>
        <taxon>Heunggongvirae</taxon>
        <taxon>Uroviricota</taxon>
        <taxon>Caudoviricetes</taxon>
        <taxon>Peduoviridae</taxon>
        <taxon>Maltschvirus</taxon>
        <taxon>Maltschvirus maltsch</taxon>
    </lineage>
</organism>
<proteinExistence type="predicted"/>
<accession>A0A6J5RDC8</accession>
<protein>
    <submittedName>
        <fullName evidence="2">Uncharacterized protein</fullName>
    </submittedName>
</protein>
<dbReference type="EMBL" id="LR797195">
    <property type="protein sequence ID" value="CAB4193922.1"/>
    <property type="molecule type" value="Genomic_DNA"/>
</dbReference>
<gene>
    <name evidence="2" type="ORF">UFOVP1247_293</name>
    <name evidence="1" type="ORF">UFOVP970_333</name>
</gene>